<feature type="region of interest" description="Disordered" evidence="3">
    <location>
        <begin position="1066"/>
        <end position="1117"/>
    </location>
</feature>
<evidence type="ECO:0000256" key="3">
    <source>
        <dbReference type="SAM" id="MobiDB-lite"/>
    </source>
</evidence>
<dbReference type="InterPro" id="IPR001245">
    <property type="entry name" value="Ser-Thr/Tyr_kinase_cat_dom"/>
</dbReference>
<feature type="compositionally biased region" description="Low complexity" evidence="3">
    <location>
        <begin position="725"/>
        <end position="742"/>
    </location>
</feature>
<dbReference type="Gene3D" id="1.10.510.10">
    <property type="entry name" value="Transferase(Phosphotransferase) domain 1"/>
    <property type="match status" value="1"/>
</dbReference>
<reference evidence="5" key="1">
    <citation type="journal article" date="2020" name="bioRxiv">
        <title>Comparative genomics of Chlamydomonas.</title>
        <authorList>
            <person name="Craig R.J."/>
            <person name="Hasan A.R."/>
            <person name="Ness R.W."/>
            <person name="Keightley P.D."/>
        </authorList>
    </citation>
    <scope>NUCLEOTIDE SEQUENCE</scope>
    <source>
        <strain evidence="5">CCAP 11/173</strain>
    </source>
</reference>
<dbReference type="SMART" id="SM00219">
    <property type="entry name" value="TyrKc"/>
    <property type="match status" value="1"/>
</dbReference>
<dbReference type="PROSITE" id="PS00109">
    <property type="entry name" value="PROTEIN_KINASE_TYR"/>
    <property type="match status" value="1"/>
</dbReference>
<dbReference type="EMBL" id="JAEHOD010000023">
    <property type="protein sequence ID" value="KAG2447119.1"/>
    <property type="molecule type" value="Genomic_DNA"/>
</dbReference>
<dbReference type="Pfam" id="PF07714">
    <property type="entry name" value="PK_Tyr_Ser-Thr"/>
    <property type="match status" value="1"/>
</dbReference>
<dbReference type="PANTHER" id="PTHR24418">
    <property type="entry name" value="TYROSINE-PROTEIN KINASE"/>
    <property type="match status" value="1"/>
</dbReference>
<evidence type="ECO:0000256" key="1">
    <source>
        <dbReference type="ARBA" id="ARBA00022741"/>
    </source>
</evidence>
<feature type="compositionally biased region" description="Low complexity" evidence="3">
    <location>
        <begin position="75"/>
        <end position="86"/>
    </location>
</feature>
<feature type="region of interest" description="Disordered" evidence="3">
    <location>
        <begin position="16"/>
        <end position="91"/>
    </location>
</feature>
<dbReference type="InterPro" id="IPR000719">
    <property type="entry name" value="Prot_kinase_dom"/>
</dbReference>
<dbReference type="GO" id="GO:0004713">
    <property type="term" value="F:protein tyrosine kinase activity"/>
    <property type="evidence" value="ECO:0007669"/>
    <property type="project" value="InterPro"/>
</dbReference>
<feature type="region of interest" description="Disordered" evidence="3">
    <location>
        <begin position="711"/>
        <end position="767"/>
    </location>
</feature>
<feature type="domain" description="Protein kinase" evidence="4">
    <location>
        <begin position="106"/>
        <end position="383"/>
    </location>
</feature>
<proteinExistence type="predicted"/>
<feature type="region of interest" description="Disordered" evidence="3">
    <location>
        <begin position="248"/>
        <end position="281"/>
    </location>
</feature>
<dbReference type="InterPro" id="IPR008266">
    <property type="entry name" value="Tyr_kinase_AS"/>
</dbReference>
<dbReference type="PROSITE" id="PS50011">
    <property type="entry name" value="PROTEIN_KINASE_DOM"/>
    <property type="match status" value="1"/>
</dbReference>
<feature type="region of interest" description="Disordered" evidence="3">
    <location>
        <begin position="812"/>
        <end position="844"/>
    </location>
</feature>
<keyword evidence="1" id="KW-0547">Nucleotide-binding</keyword>
<protein>
    <recommendedName>
        <fullName evidence="4">Protein kinase domain-containing protein</fullName>
    </recommendedName>
</protein>
<gene>
    <name evidence="5" type="ORF">HYH02_007865</name>
</gene>
<evidence type="ECO:0000259" key="4">
    <source>
        <dbReference type="PROSITE" id="PS50011"/>
    </source>
</evidence>
<keyword evidence="2" id="KW-0067">ATP-binding</keyword>
<dbReference type="InterPro" id="IPR050198">
    <property type="entry name" value="Non-receptor_tyrosine_kinases"/>
</dbReference>
<dbReference type="OrthoDB" id="4062651at2759"/>
<feature type="compositionally biased region" description="Gly residues" evidence="3">
    <location>
        <begin position="890"/>
        <end position="900"/>
    </location>
</feature>
<feature type="compositionally biased region" description="Low complexity" evidence="3">
    <location>
        <begin position="428"/>
        <end position="444"/>
    </location>
</feature>
<evidence type="ECO:0000256" key="2">
    <source>
        <dbReference type="ARBA" id="ARBA00022840"/>
    </source>
</evidence>
<feature type="compositionally biased region" description="Low complexity" evidence="3">
    <location>
        <begin position="469"/>
        <end position="492"/>
    </location>
</feature>
<dbReference type="InterPro" id="IPR020635">
    <property type="entry name" value="Tyr_kinase_cat_dom"/>
</dbReference>
<feature type="compositionally biased region" description="Low complexity" evidence="3">
    <location>
        <begin position="826"/>
        <end position="844"/>
    </location>
</feature>
<sequence length="1217" mass="121603">MLKFCAPCVGRRRNLSGRSSGELCNTGSIGSAEAQKHQGGAALTPEGQPGAPDAVPSAQSSEPQQPALPEPLRPAPSESSAAPVARTPSTDANALQSKLKVPFSELTFHALIGKGSFKQVYRGKWNNTNVAIVAMRKGGLVTEARLMQQLGSHPNLCQFYRWSTDARGNEYIVCELVPFGSLDKVLAHFGPSLRNRSKLMMCEQICHAMCELASEGVLHRDLAARNILVQSMQPVHIKVSDFGLSRVGPAPSLEPSDSTVSEGASQRGGRSSSGQPEEASLVPVRWSAPEVLRSGGGWSEKSDVWAYGITCWEIFSNGAEPYPSRSDAEAAAAIVNGELLPRPKNCPQPVYSLMVNCWAADPRQRPSFRQIADVFRRWREATLAAKAASGAGGGSDTNSPGASGKLPVLSGLLPGMQPVEPPPNSPTVQQQLHVQLQKQLQKQLGIPRAGGPLAQVPEAPLSSHNTPQASSSGIAPPATAASAMGSGPAGAAAGEGGGGGGYVPITALWRPEAPLPAKALAPIQSGEVLRVIDSATPGSAAPTCSPMQDDSVDAGCAAIPASAAAHSRVGAAGCRACTACSAGGSCAEHVQAQYGALRHGQPNEAGFAAAATVDTEKPPGLGSTRLQVASTTAPAAPVDDPARGAVPAGVQLSAEAPSLHHALAAAGGLVAVDARKQQRGPGPASGPTAGQSMVCSADVWLETAMVNEPSLSQDVSPRQVPGVQTPPQHQQSQPLLPQQHPTALSSGSGGVNLQPRNNLSDPHYGAHGNATPWSTAAVLPSAGGASAAVAVAANTSTDSHARGVQNTLVTTEGTRLLTGKSPAGLAPGDASASSAHSPPTAAHAGAGILGGGGLVGAAPALMAEPPPRYSGSGIPGPAGGGPLLPRLSRRGGGGAGGPGGFAAVPNFSSMSSGLAEDGRRSSRSALRWTGGASGAGPDGSSIGPTANNAGGSTAGLFYETCVLSMEVETAIDPMISMSTAASNPLNIFRGHPGAGGGHAAGAGMSSGGVAAGAGAVGAAHRLSAAARHMTLGLGDASRQGTGGMDSGERALRSLQGIMFMRQGTTGALSSTEVAPDEAGEGGASESAPTDEQDLPPALPPGGVRGGPGGAGGDRSGADYLGMEVPLDSPTSVCKNGSGERVQALPLAASAVYPPVPLGVYGGLSATSNAAVAAAAGGGTGMAMASAVGVPVTPAAAAPGGSSNPYMTIRELHQGNPY</sequence>
<feature type="compositionally biased region" description="Gly residues" evidence="3">
    <location>
        <begin position="1102"/>
        <end position="1114"/>
    </location>
</feature>
<dbReference type="PRINTS" id="PR00109">
    <property type="entry name" value="TYRKINASE"/>
</dbReference>
<comment type="caution">
    <text evidence="5">The sequence shown here is derived from an EMBL/GenBank/DDBJ whole genome shotgun (WGS) entry which is preliminary data.</text>
</comment>
<evidence type="ECO:0000313" key="5">
    <source>
        <dbReference type="EMBL" id="KAG2447119.1"/>
    </source>
</evidence>
<feature type="compositionally biased region" description="Low complexity" evidence="3">
    <location>
        <begin position="263"/>
        <end position="275"/>
    </location>
</feature>
<dbReference type="InterPro" id="IPR011009">
    <property type="entry name" value="Kinase-like_dom_sf"/>
</dbReference>
<evidence type="ECO:0000313" key="6">
    <source>
        <dbReference type="Proteomes" id="UP000613740"/>
    </source>
</evidence>
<dbReference type="SUPFAM" id="SSF56112">
    <property type="entry name" value="Protein kinase-like (PK-like)"/>
    <property type="match status" value="1"/>
</dbReference>
<keyword evidence="6" id="KW-1185">Reference proteome</keyword>
<feature type="compositionally biased region" description="Low complexity" evidence="3">
    <location>
        <begin position="54"/>
        <end position="65"/>
    </location>
</feature>
<dbReference type="Proteomes" id="UP000613740">
    <property type="component" value="Unassembled WGS sequence"/>
</dbReference>
<feature type="region of interest" description="Disordered" evidence="3">
    <location>
        <begin position="386"/>
        <end position="496"/>
    </location>
</feature>
<organism evidence="5 6">
    <name type="scientific">Chlamydomonas schloesseri</name>
    <dbReference type="NCBI Taxonomy" id="2026947"/>
    <lineage>
        <taxon>Eukaryota</taxon>
        <taxon>Viridiplantae</taxon>
        <taxon>Chlorophyta</taxon>
        <taxon>core chlorophytes</taxon>
        <taxon>Chlorophyceae</taxon>
        <taxon>CS clade</taxon>
        <taxon>Chlamydomonadales</taxon>
        <taxon>Chlamydomonadaceae</taxon>
        <taxon>Chlamydomonas</taxon>
    </lineage>
</organism>
<name>A0A835WGE3_9CHLO</name>
<dbReference type="GO" id="GO:0005524">
    <property type="term" value="F:ATP binding"/>
    <property type="evidence" value="ECO:0007669"/>
    <property type="project" value="UniProtKB-KW"/>
</dbReference>
<accession>A0A835WGE3</accession>
<dbReference type="AlphaFoldDB" id="A0A835WGE3"/>
<dbReference type="CDD" id="cd00192">
    <property type="entry name" value="PTKc"/>
    <property type="match status" value="1"/>
</dbReference>
<feature type="region of interest" description="Disordered" evidence="3">
    <location>
        <begin position="866"/>
        <end position="947"/>
    </location>
</feature>
<feature type="compositionally biased region" description="Gly residues" evidence="3">
    <location>
        <begin position="873"/>
        <end position="882"/>
    </location>
</feature>